<dbReference type="AlphaFoldDB" id="E3HYC5"/>
<name>E3HYC5_ACHXA</name>
<dbReference type="Proteomes" id="UP000006876">
    <property type="component" value="Plasmid pA82"/>
</dbReference>
<evidence type="ECO:0000313" key="1">
    <source>
        <dbReference type="EMBL" id="ADP20079.1"/>
    </source>
</evidence>
<protein>
    <submittedName>
        <fullName evidence="1">Uncharacterized protein</fullName>
    </submittedName>
</protein>
<dbReference type="KEGG" id="axy:AXYL_06797"/>
<proteinExistence type="predicted"/>
<reference evidence="2" key="1">
    <citation type="journal article" date="2011" name="J. Bacteriol.">
        <title>Complete genome sequence of the haloaromatic acid-degrading bacterium Achromobacter xylosoxidans A8.</title>
        <authorList>
            <person name="Strnad H."/>
            <person name="Ridl J."/>
            <person name="Paces J."/>
            <person name="Kolar M."/>
            <person name="Vlcek C."/>
            <person name="Paces V."/>
        </authorList>
    </citation>
    <scope>NUCLEOTIDE SEQUENCE [LARGE SCALE GENOMIC DNA]</scope>
    <source>
        <strain evidence="2">A8</strain>
        <plasmid evidence="2">pA82</plasmid>
    </source>
</reference>
<evidence type="ECO:0000313" key="2">
    <source>
        <dbReference type="Proteomes" id="UP000006876"/>
    </source>
</evidence>
<dbReference type="EMBL" id="CP002289">
    <property type="protein sequence ID" value="ADP20079.1"/>
    <property type="molecule type" value="Genomic_DNA"/>
</dbReference>
<organism evidence="1 2">
    <name type="scientific">Achromobacter xylosoxidans (strain A8)</name>
    <dbReference type="NCBI Taxonomy" id="762376"/>
    <lineage>
        <taxon>Bacteria</taxon>
        <taxon>Pseudomonadati</taxon>
        <taxon>Pseudomonadota</taxon>
        <taxon>Betaproteobacteria</taxon>
        <taxon>Burkholderiales</taxon>
        <taxon>Alcaligenaceae</taxon>
        <taxon>Achromobacter</taxon>
    </lineage>
</organism>
<keyword evidence="1" id="KW-0614">Plasmid</keyword>
<dbReference type="HOGENOM" id="CLU_1881221_0_0_4"/>
<gene>
    <name evidence="1" type="ordered locus">AXYL_06797</name>
</gene>
<accession>E3HYC5</accession>
<sequence length="135" mass="15066">MMLYLLDRAVGRTNAVSGRVVRTATKMKPDDVHRVLSSQAAGGRVNKAFDESAGPRGEFKYWLEPDQAAEAKMYRLLSGGRLPYRHEGVSAADIATRLKFLLYCKESTYLGEHKILDSIIADYRAALKQISQTDT</sequence>
<geneLocation type="plasmid" evidence="1 2">
    <name>pA82</name>
</geneLocation>